<evidence type="ECO:0000313" key="4">
    <source>
        <dbReference type="Proteomes" id="UP000799538"/>
    </source>
</evidence>
<dbReference type="OrthoDB" id="438641at2759"/>
<dbReference type="Proteomes" id="UP000799538">
    <property type="component" value="Unassembled WGS sequence"/>
</dbReference>
<evidence type="ECO:0000256" key="2">
    <source>
        <dbReference type="SAM" id="MobiDB-lite"/>
    </source>
</evidence>
<dbReference type="Gene3D" id="1.25.40.10">
    <property type="entry name" value="Tetratricopeptide repeat domain"/>
    <property type="match status" value="1"/>
</dbReference>
<dbReference type="PANTHER" id="PTHR47643">
    <property type="entry name" value="TPR DOMAIN PROTEIN (AFU_ORTHOLOGUE AFUA_5G12710)"/>
    <property type="match status" value="1"/>
</dbReference>
<keyword evidence="4" id="KW-1185">Reference proteome</keyword>
<feature type="repeat" description="TPR" evidence="1">
    <location>
        <begin position="274"/>
        <end position="307"/>
    </location>
</feature>
<dbReference type="InterPro" id="IPR011990">
    <property type="entry name" value="TPR-like_helical_dom_sf"/>
</dbReference>
<keyword evidence="1" id="KW-0802">TPR repeat</keyword>
<dbReference type="EMBL" id="ML992517">
    <property type="protein sequence ID" value="KAF2219349.1"/>
    <property type="molecule type" value="Genomic_DNA"/>
</dbReference>
<evidence type="ECO:0000256" key="1">
    <source>
        <dbReference type="PROSITE-ProRule" id="PRU00339"/>
    </source>
</evidence>
<dbReference type="InterPro" id="IPR019734">
    <property type="entry name" value="TPR_rpt"/>
</dbReference>
<dbReference type="AlphaFoldDB" id="A0A6A6G141"/>
<organism evidence="3 4">
    <name type="scientific">Elsinoe ampelina</name>
    <dbReference type="NCBI Taxonomy" id="302913"/>
    <lineage>
        <taxon>Eukaryota</taxon>
        <taxon>Fungi</taxon>
        <taxon>Dikarya</taxon>
        <taxon>Ascomycota</taxon>
        <taxon>Pezizomycotina</taxon>
        <taxon>Dothideomycetes</taxon>
        <taxon>Dothideomycetidae</taxon>
        <taxon>Myriangiales</taxon>
        <taxon>Elsinoaceae</taxon>
        <taxon>Elsinoe</taxon>
    </lineage>
</organism>
<reference evidence="4" key="1">
    <citation type="journal article" date="2020" name="Stud. Mycol.">
        <title>101 Dothideomycetes genomes: A test case for predicting lifestyles and emergence of pathogens.</title>
        <authorList>
            <person name="Haridas S."/>
            <person name="Albert R."/>
            <person name="Binder M."/>
            <person name="Bloem J."/>
            <person name="LaButti K."/>
            <person name="Salamov A."/>
            <person name="Andreopoulos B."/>
            <person name="Baker S."/>
            <person name="Barry K."/>
            <person name="Bills G."/>
            <person name="Bluhm B."/>
            <person name="Cannon C."/>
            <person name="Castanera R."/>
            <person name="Culley D."/>
            <person name="Daum C."/>
            <person name="Ezra D."/>
            <person name="Gonzalez J."/>
            <person name="Henrissat B."/>
            <person name="Kuo A."/>
            <person name="Liang C."/>
            <person name="Lipzen A."/>
            <person name="Lutzoni F."/>
            <person name="Magnuson J."/>
            <person name="Mondo S."/>
            <person name="Nolan M."/>
            <person name="Ohm R."/>
            <person name="Pangilinan J."/>
            <person name="Park H.-J."/>
            <person name="Ramirez L."/>
            <person name="Alfaro M."/>
            <person name="Sun H."/>
            <person name="Tritt A."/>
            <person name="Yoshinaga Y."/>
            <person name="Zwiers L.-H."/>
            <person name="Turgeon B."/>
            <person name="Goodwin S."/>
            <person name="Spatafora J."/>
            <person name="Crous P."/>
            <person name="Grigoriev I."/>
        </authorList>
    </citation>
    <scope>NUCLEOTIDE SEQUENCE [LARGE SCALE GENOMIC DNA]</scope>
    <source>
        <strain evidence="4">CECT 20119</strain>
    </source>
</reference>
<protein>
    <submittedName>
        <fullName evidence="3">Uncharacterized protein</fullName>
    </submittedName>
</protein>
<name>A0A6A6G141_9PEZI</name>
<feature type="region of interest" description="Disordered" evidence="2">
    <location>
        <begin position="1"/>
        <end position="39"/>
    </location>
</feature>
<feature type="compositionally biased region" description="Basic and acidic residues" evidence="2">
    <location>
        <begin position="17"/>
        <end position="39"/>
    </location>
</feature>
<accession>A0A6A6G141</accession>
<dbReference type="InterPro" id="IPR046341">
    <property type="entry name" value="SET_dom_sf"/>
</dbReference>
<dbReference type="Gene3D" id="2.170.270.10">
    <property type="entry name" value="SET domain"/>
    <property type="match status" value="1"/>
</dbReference>
<sequence>MLRSTDGDSSKQLASLKKAEKQRQELSGRKREPRDRRDVISSATQISLLADMAPAEQSTSPPLLVFPQPYPPSTAKLQDLRPISLESLRIATHHKGSVLRLHRVGPVITNRDFSWTVVEDDAGEVERLEVYLHHDTLGTDVLDSCDQYLVKEPLFRLNYQGEACIHVHHPSDLTCVRKDLEIESLGLDADHVADQCKQTGNQAMKESSFREAYQHYTWGIEATTKVVPRPSLAMDIYRNRSHLNLLLHRYDEALSDALASLISVGNGDYALLDSKAYLRAGLACYHLGDYTQAKHYLTTSLAISPASPFAKEVKAHLRATISRLEEQVAGDFNLSTIRSRLSASRPTVEAATFSQNVVIQPSKLGGNGLFVSKSVPAGGIVLVEKAFHFSHAGNGAWTGLSTSPSDEEMCAIPAGLNQGVMTKLRNNPSLAPKVLGLYSSYPGLGPDPVSDERGELVVDAFQIADIVGKNAFASTTSLSALEDPRTAATGLWTIASHANHSCLSNVKREMLGDLLVLTALNDLDEGVEVLHPYVQGDLEEREAELQRTWGFRCTCSLCEAERSDGGESRRKRKEIAEKAERLVRSVGGSKKAVVKRMKGMVKELEGLYDVERWKDLPRSDLERMQEWLVSVTGRRE</sequence>
<gene>
    <name evidence="3" type="ORF">BDZ85DRAFT_206315</name>
</gene>
<evidence type="ECO:0000313" key="3">
    <source>
        <dbReference type="EMBL" id="KAF2219349.1"/>
    </source>
</evidence>
<dbReference type="PROSITE" id="PS50005">
    <property type="entry name" value="TPR"/>
    <property type="match status" value="1"/>
</dbReference>
<dbReference type="PANTHER" id="PTHR47643:SF2">
    <property type="entry name" value="TPR DOMAIN PROTEIN (AFU_ORTHOLOGUE AFUA_5G12710)"/>
    <property type="match status" value="1"/>
</dbReference>
<dbReference type="SMART" id="SM00028">
    <property type="entry name" value="TPR"/>
    <property type="match status" value="2"/>
</dbReference>
<proteinExistence type="predicted"/>
<dbReference type="SUPFAM" id="SSF48452">
    <property type="entry name" value="TPR-like"/>
    <property type="match status" value="1"/>
</dbReference>
<dbReference type="CDD" id="cd20071">
    <property type="entry name" value="SET_SMYD"/>
    <property type="match status" value="1"/>
</dbReference>
<dbReference type="InterPro" id="IPR053209">
    <property type="entry name" value="Gramillin-biosynth_MTr"/>
</dbReference>
<dbReference type="SUPFAM" id="SSF82199">
    <property type="entry name" value="SET domain"/>
    <property type="match status" value="1"/>
</dbReference>